<dbReference type="Proteomes" id="UP000224460">
    <property type="component" value="Unassembled WGS sequence"/>
</dbReference>
<keyword evidence="2" id="KW-1185">Reference proteome</keyword>
<comment type="caution">
    <text evidence="1">The sequence shown here is derived from an EMBL/GenBank/DDBJ whole genome shotgun (WGS) entry which is preliminary data.</text>
</comment>
<reference evidence="1" key="1">
    <citation type="submission" date="2017-10" db="EMBL/GenBank/DDBJ databases">
        <title>Genome sequence of cellulolytic Lachnospiraceae bacterium XHS1971 isolated from hotspring sediment.</title>
        <authorList>
            <person name="Vasudevan G."/>
            <person name="Joshi A.J."/>
            <person name="Hivarkar S."/>
            <person name="Lanjekar V.B."/>
            <person name="Dhakephalkar P.K."/>
            <person name="Dagar S."/>
        </authorList>
    </citation>
    <scope>NUCLEOTIDE SEQUENCE</scope>
    <source>
        <strain evidence="1">XHS1971</strain>
    </source>
</reference>
<evidence type="ECO:0000313" key="2">
    <source>
        <dbReference type="Proteomes" id="UP000224460"/>
    </source>
</evidence>
<proteinExistence type="predicted"/>
<dbReference type="EMBL" id="PEDL01000017">
    <property type="protein sequence ID" value="PHV69873.1"/>
    <property type="molecule type" value="Genomic_DNA"/>
</dbReference>
<gene>
    <name evidence="1" type="ORF">CS063_13630</name>
</gene>
<evidence type="ECO:0000313" key="1">
    <source>
        <dbReference type="EMBL" id="PHV69873.1"/>
    </source>
</evidence>
<organism evidence="1 2">
    <name type="scientific">Sporanaerobium hydrogeniformans</name>
    <dbReference type="NCBI Taxonomy" id="3072179"/>
    <lineage>
        <taxon>Bacteria</taxon>
        <taxon>Bacillati</taxon>
        <taxon>Bacillota</taxon>
        <taxon>Clostridia</taxon>
        <taxon>Lachnospirales</taxon>
        <taxon>Lachnospiraceae</taxon>
        <taxon>Sporanaerobium</taxon>
    </lineage>
</organism>
<name>A0AC61DA04_9FIRM</name>
<sequence length="467" mass="50491">MGNLREELQVVNETVVLEISRDRMLGVIEFQEPLNGGKVLSVHDIKKELQKKGIVSGILEDVIAELVKSKKYRYKYIIAKGEQAEDGKDGVLKLNFDKEEIKHLRPKEKEDGTVDFRELSAVRNVKTGDLLATKTMATMGKNGFNVLGQTIKAKKGKEARLPKGKNTHASEDGLSLYASVDGKLEYDGHNVYVNTVYTLNGDLDSGTGNIDFLGNVIITGSVKSGFTIKAVGSVEVKGSVEEATIMAGGDIFLSYGIQGGNKGKLVAGGNIIAKFIQNTTVEAGGDVITEAIMHSNVSAGNMIKVESGKGLIVGGSVSATSLILARNIGSPMGTVTCVQIGVPPSTYEKFKALEKQIAEENSNLRKIEKSIQFLCLKSQASLDPQKQAMLRKLLDAQGPLKETVEALQHEYRELANTLRDVQDGMIKISDTIHPGVKVTIGSTIKYIDDSQVHCTIRRTEGEIVIGS</sequence>
<protein>
    <submittedName>
        <fullName evidence="1">Uncharacterized protein</fullName>
    </submittedName>
</protein>
<accession>A0AC61DA04</accession>